<organism evidence="1 2">
    <name type="scientific">Phenylobacterium glaciei</name>
    <dbReference type="NCBI Taxonomy" id="2803784"/>
    <lineage>
        <taxon>Bacteria</taxon>
        <taxon>Pseudomonadati</taxon>
        <taxon>Pseudomonadota</taxon>
        <taxon>Alphaproteobacteria</taxon>
        <taxon>Caulobacterales</taxon>
        <taxon>Caulobacteraceae</taxon>
        <taxon>Phenylobacterium</taxon>
    </lineage>
</organism>
<evidence type="ECO:0000313" key="1">
    <source>
        <dbReference type="EMBL" id="MBR7621297.1"/>
    </source>
</evidence>
<dbReference type="PANTHER" id="PTHR12993:SF11">
    <property type="entry name" value="N-ACETYLGLUCOSAMINYL-PHOSPHATIDYLINOSITOL DE-N-ACETYLASE"/>
    <property type="match status" value="1"/>
</dbReference>
<dbReference type="Proteomes" id="UP000622580">
    <property type="component" value="Unassembled WGS sequence"/>
</dbReference>
<dbReference type="Pfam" id="PF02585">
    <property type="entry name" value="PIG-L"/>
    <property type="match status" value="1"/>
</dbReference>
<protein>
    <submittedName>
        <fullName evidence="1">PIG-L family deacetylase</fullName>
    </submittedName>
</protein>
<reference evidence="1" key="1">
    <citation type="submission" date="2021-04" db="EMBL/GenBank/DDBJ databases">
        <title>Draft genome assembly of strain Phenylobacterium sp. 20VBR1 using MiniION and Illumina platforms.</title>
        <authorList>
            <person name="Thomas F.A."/>
            <person name="Krishnan K.P."/>
            <person name="Sinha R.K."/>
        </authorList>
    </citation>
    <scope>NUCLEOTIDE SEQUENCE</scope>
    <source>
        <strain evidence="1">20VBR1</strain>
    </source>
</reference>
<dbReference type="InterPro" id="IPR024078">
    <property type="entry name" value="LmbE-like_dom_sf"/>
</dbReference>
<evidence type="ECO:0000313" key="2">
    <source>
        <dbReference type="Proteomes" id="UP000622580"/>
    </source>
</evidence>
<dbReference type="RefSeq" id="WP_215342358.1">
    <property type="nucleotide sequence ID" value="NZ_JAGSGD010000001.1"/>
</dbReference>
<keyword evidence="2" id="KW-1185">Reference proteome</keyword>
<dbReference type="PANTHER" id="PTHR12993">
    <property type="entry name" value="N-ACETYLGLUCOSAMINYL-PHOSPHATIDYLINOSITOL DE-N-ACETYLASE-RELATED"/>
    <property type="match status" value="1"/>
</dbReference>
<proteinExistence type="predicted"/>
<dbReference type="AlphaFoldDB" id="A0A941D3M9"/>
<comment type="caution">
    <text evidence="1">The sequence shown here is derived from an EMBL/GenBank/DDBJ whole genome shotgun (WGS) entry which is preliminary data.</text>
</comment>
<dbReference type="InterPro" id="IPR003737">
    <property type="entry name" value="GlcNAc_PI_deacetylase-related"/>
</dbReference>
<dbReference type="GO" id="GO:0016811">
    <property type="term" value="F:hydrolase activity, acting on carbon-nitrogen (but not peptide) bonds, in linear amides"/>
    <property type="evidence" value="ECO:0007669"/>
    <property type="project" value="TreeGrafter"/>
</dbReference>
<dbReference type="Gene3D" id="3.40.50.10320">
    <property type="entry name" value="LmbE-like"/>
    <property type="match status" value="1"/>
</dbReference>
<accession>A0A941D3M9</accession>
<gene>
    <name evidence="1" type="ORF">JKL49_18030</name>
</gene>
<name>A0A941D3M9_9CAUL</name>
<sequence>MILDLAAVLLVLAVAAFLVVRGRLNDGAVPVAASLLVPGAPKTVMAIWAHPDDEITSAGTFASLAREGAQVVLIYLTRGEAARDTGYSRDVLAEVRRLEAQAAGAALGAHAVEVFEWPDGGLATADGEAVKAVLRERIAHWNPSVLISFDETVGYYGHPDHVAAGRWARELAQEENSVRRLYQATLPKALIKLALKLVAAFRDNYPSDPRAGLPAPTLAVPIARFAAAKRRLLDVHLSQAKVIADVQPGYDKLPAWLYYRLFDREYFTLAVSR</sequence>
<dbReference type="EMBL" id="JAGSGD010000001">
    <property type="protein sequence ID" value="MBR7621297.1"/>
    <property type="molecule type" value="Genomic_DNA"/>
</dbReference>
<dbReference type="SUPFAM" id="SSF102588">
    <property type="entry name" value="LmbE-like"/>
    <property type="match status" value="1"/>
</dbReference>